<proteinExistence type="predicted"/>
<protein>
    <submittedName>
        <fullName evidence="2">Transcriptional regulator, CopG family</fullName>
    </submittedName>
</protein>
<feature type="domain" description="Ribbon-helix-helix protein CopG" evidence="1">
    <location>
        <begin position="2"/>
        <end position="39"/>
    </location>
</feature>
<dbReference type="InterPro" id="IPR010985">
    <property type="entry name" value="Ribbon_hlx_hlx"/>
</dbReference>
<organism evidence="2 3">
    <name type="scientific">Belliella buryatensis</name>
    <dbReference type="NCBI Taxonomy" id="1500549"/>
    <lineage>
        <taxon>Bacteria</taxon>
        <taxon>Pseudomonadati</taxon>
        <taxon>Bacteroidota</taxon>
        <taxon>Cytophagia</taxon>
        <taxon>Cytophagales</taxon>
        <taxon>Cyclobacteriaceae</taxon>
        <taxon>Belliella</taxon>
    </lineage>
</organism>
<accession>A0A239B871</accession>
<reference evidence="3" key="1">
    <citation type="submission" date="2017-06" db="EMBL/GenBank/DDBJ databases">
        <authorList>
            <person name="Varghese N."/>
            <person name="Submissions S."/>
        </authorList>
    </citation>
    <scope>NUCLEOTIDE SEQUENCE [LARGE SCALE GENOMIC DNA]</scope>
    <source>
        <strain evidence="3">5C</strain>
    </source>
</reference>
<dbReference type="Proteomes" id="UP000198480">
    <property type="component" value="Unassembled WGS sequence"/>
</dbReference>
<evidence type="ECO:0000313" key="3">
    <source>
        <dbReference type="Proteomes" id="UP000198480"/>
    </source>
</evidence>
<dbReference type="OrthoDB" id="2087534at2"/>
<dbReference type="SUPFAM" id="SSF47598">
    <property type="entry name" value="Ribbon-helix-helix"/>
    <property type="match status" value="1"/>
</dbReference>
<dbReference type="EMBL" id="FZOK01000002">
    <property type="protein sequence ID" value="SNS03751.1"/>
    <property type="molecule type" value="Genomic_DNA"/>
</dbReference>
<dbReference type="RefSeq" id="WP_089237770.1">
    <property type="nucleotide sequence ID" value="NZ_FZOK01000002.1"/>
</dbReference>
<dbReference type="Pfam" id="PF01402">
    <property type="entry name" value="RHH_1"/>
    <property type="match status" value="1"/>
</dbReference>
<keyword evidence="3" id="KW-1185">Reference proteome</keyword>
<dbReference type="GO" id="GO:0006355">
    <property type="term" value="P:regulation of DNA-templated transcription"/>
    <property type="evidence" value="ECO:0007669"/>
    <property type="project" value="InterPro"/>
</dbReference>
<gene>
    <name evidence="2" type="ORF">SAMN06295967_102178</name>
</gene>
<dbReference type="InterPro" id="IPR013321">
    <property type="entry name" value="Arc_rbn_hlx_hlx"/>
</dbReference>
<evidence type="ECO:0000259" key="1">
    <source>
        <dbReference type="Pfam" id="PF01402"/>
    </source>
</evidence>
<sequence>MLNVRIDKELEEKLEFESKKQGLSKSRIVKDALAMYLEKHAATLSSYELGKDLFGVGAGDIDLSNNYKEKLKQKLNAKHSH</sequence>
<dbReference type="InterPro" id="IPR002145">
    <property type="entry name" value="CopG"/>
</dbReference>
<dbReference type="Gene3D" id="1.10.1220.10">
    <property type="entry name" value="Met repressor-like"/>
    <property type="match status" value="1"/>
</dbReference>
<name>A0A239B871_9BACT</name>
<dbReference type="AlphaFoldDB" id="A0A239B871"/>
<evidence type="ECO:0000313" key="2">
    <source>
        <dbReference type="EMBL" id="SNS03751.1"/>
    </source>
</evidence>